<keyword evidence="1" id="KW-0472">Membrane</keyword>
<dbReference type="HOGENOM" id="CLU_3074869_0_0_1"/>
<reference evidence="3" key="1">
    <citation type="journal article" date="2013" name="Nat. Commun.">
        <title>Whole-genome sequencing of Oryza brachyantha reveals mechanisms underlying Oryza genome evolution.</title>
        <authorList>
            <person name="Chen J."/>
            <person name="Huang Q."/>
            <person name="Gao D."/>
            <person name="Wang J."/>
            <person name="Lang Y."/>
            <person name="Liu T."/>
            <person name="Li B."/>
            <person name="Bai Z."/>
            <person name="Luis Goicoechea J."/>
            <person name="Liang C."/>
            <person name="Chen C."/>
            <person name="Zhang W."/>
            <person name="Sun S."/>
            <person name="Liao Y."/>
            <person name="Zhang X."/>
            <person name="Yang L."/>
            <person name="Song C."/>
            <person name="Wang M."/>
            <person name="Shi J."/>
            <person name="Liu G."/>
            <person name="Liu J."/>
            <person name="Zhou H."/>
            <person name="Zhou W."/>
            <person name="Yu Q."/>
            <person name="An N."/>
            <person name="Chen Y."/>
            <person name="Cai Q."/>
            <person name="Wang B."/>
            <person name="Liu B."/>
            <person name="Min J."/>
            <person name="Huang Y."/>
            <person name="Wu H."/>
            <person name="Li Z."/>
            <person name="Zhang Y."/>
            <person name="Yin Y."/>
            <person name="Song W."/>
            <person name="Jiang J."/>
            <person name="Jackson S.A."/>
            <person name="Wing R.A."/>
            <person name="Wang J."/>
            <person name="Chen M."/>
        </authorList>
    </citation>
    <scope>NUCLEOTIDE SEQUENCE [LARGE SCALE GENOMIC DNA]</scope>
    <source>
        <strain evidence="3">cv. IRGC 101232</strain>
    </source>
</reference>
<dbReference type="Pfam" id="PF08356">
    <property type="entry name" value="EF_assoc_2"/>
    <property type="match status" value="1"/>
</dbReference>
<protein>
    <recommendedName>
        <fullName evidence="2">EF hand associated type-2 domain-containing protein</fullName>
    </recommendedName>
</protein>
<keyword evidence="1" id="KW-1133">Transmembrane helix</keyword>
<name>J3L012_ORYBR</name>
<keyword evidence="4" id="KW-1185">Reference proteome</keyword>
<dbReference type="Gramene" id="OB01G25680.1">
    <property type="protein sequence ID" value="OB01G25680.1"/>
    <property type="gene ID" value="OB01G25680"/>
</dbReference>
<organism evidence="3">
    <name type="scientific">Oryza brachyantha</name>
    <name type="common">malo sina</name>
    <dbReference type="NCBI Taxonomy" id="4533"/>
    <lineage>
        <taxon>Eukaryota</taxon>
        <taxon>Viridiplantae</taxon>
        <taxon>Streptophyta</taxon>
        <taxon>Embryophyta</taxon>
        <taxon>Tracheophyta</taxon>
        <taxon>Spermatophyta</taxon>
        <taxon>Magnoliopsida</taxon>
        <taxon>Liliopsida</taxon>
        <taxon>Poales</taxon>
        <taxon>Poaceae</taxon>
        <taxon>BOP clade</taxon>
        <taxon>Oryzoideae</taxon>
        <taxon>Oryzeae</taxon>
        <taxon>Oryzinae</taxon>
        <taxon>Oryza</taxon>
    </lineage>
</organism>
<evidence type="ECO:0000313" key="4">
    <source>
        <dbReference type="Proteomes" id="UP000006038"/>
    </source>
</evidence>
<feature type="domain" description="EF hand associated type-2" evidence="2">
    <location>
        <begin position="2"/>
        <end position="45"/>
    </location>
</feature>
<proteinExistence type="predicted"/>
<dbReference type="AlphaFoldDB" id="J3L012"/>
<dbReference type="EnsemblPlants" id="OB01G25680.1">
    <property type="protein sequence ID" value="OB01G25680.1"/>
    <property type="gene ID" value="OB01G25680"/>
</dbReference>
<accession>J3L012</accession>
<sequence>MPEGVNDNGLIIFIGFLYIHALLIEKGRLETTWTVLRKFGYDNELLPLRYGFF</sequence>
<reference evidence="3" key="2">
    <citation type="submission" date="2013-04" db="UniProtKB">
        <authorList>
            <consortium name="EnsemblPlants"/>
        </authorList>
    </citation>
    <scope>IDENTIFICATION</scope>
</reference>
<dbReference type="eggNOG" id="KOG1707">
    <property type="taxonomic scope" value="Eukaryota"/>
</dbReference>
<evidence type="ECO:0000313" key="3">
    <source>
        <dbReference type="EnsemblPlants" id="OB01G25680.1"/>
    </source>
</evidence>
<evidence type="ECO:0000259" key="2">
    <source>
        <dbReference type="Pfam" id="PF08356"/>
    </source>
</evidence>
<dbReference type="Proteomes" id="UP000006038">
    <property type="component" value="Chromosome 1"/>
</dbReference>
<feature type="transmembrane region" description="Helical" evidence="1">
    <location>
        <begin position="6"/>
        <end position="24"/>
    </location>
</feature>
<keyword evidence="1" id="KW-0812">Transmembrane</keyword>
<dbReference type="STRING" id="4533.J3L012"/>
<dbReference type="Gene3D" id="1.10.238.10">
    <property type="entry name" value="EF-hand"/>
    <property type="match status" value="1"/>
</dbReference>
<evidence type="ECO:0000256" key="1">
    <source>
        <dbReference type="SAM" id="Phobius"/>
    </source>
</evidence>
<dbReference type="InterPro" id="IPR013567">
    <property type="entry name" value="EF_hand_assoc_2"/>
</dbReference>